<protein>
    <recommendedName>
        <fullName evidence="4">Tetratricopeptide repeat protein</fullName>
    </recommendedName>
</protein>
<dbReference type="PANTHER" id="PTHR12558">
    <property type="entry name" value="CELL DIVISION CYCLE 16,23,27"/>
    <property type="match status" value="1"/>
</dbReference>
<reference evidence="2" key="2">
    <citation type="journal article" date="2021" name="PeerJ">
        <title>Extensive microbial diversity within the chicken gut microbiome revealed by metagenomics and culture.</title>
        <authorList>
            <person name="Gilroy R."/>
            <person name="Ravi A."/>
            <person name="Getino M."/>
            <person name="Pursley I."/>
            <person name="Horton D.L."/>
            <person name="Alikhan N.F."/>
            <person name="Baker D."/>
            <person name="Gharbi K."/>
            <person name="Hall N."/>
            <person name="Watson M."/>
            <person name="Adriaenssens E.M."/>
            <person name="Foster-Nyarko E."/>
            <person name="Jarju S."/>
            <person name="Secka A."/>
            <person name="Antonio M."/>
            <person name="Oren A."/>
            <person name="Chaudhuri R.R."/>
            <person name="La Ragione R."/>
            <person name="Hildebrand F."/>
            <person name="Pallen M.J."/>
        </authorList>
    </citation>
    <scope>NUCLEOTIDE SEQUENCE</scope>
    <source>
        <strain evidence="2">B1-15692</strain>
    </source>
</reference>
<dbReference type="SMART" id="SM00028">
    <property type="entry name" value="TPR"/>
    <property type="match status" value="8"/>
</dbReference>
<dbReference type="SUPFAM" id="SSF48452">
    <property type="entry name" value="TPR-like"/>
    <property type="match status" value="4"/>
</dbReference>
<organism evidence="2 3">
    <name type="scientific">Candidatus Cryptobacteroides faecipullorum</name>
    <dbReference type="NCBI Taxonomy" id="2840764"/>
    <lineage>
        <taxon>Bacteria</taxon>
        <taxon>Pseudomonadati</taxon>
        <taxon>Bacteroidota</taxon>
        <taxon>Bacteroidia</taxon>
        <taxon>Bacteroidales</taxon>
        <taxon>Candidatus Cryptobacteroides</taxon>
    </lineage>
</organism>
<evidence type="ECO:0008006" key="4">
    <source>
        <dbReference type="Google" id="ProtNLM"/>
    </source>
</evidence>
<evidence type="ECO:0000256" key="1">
    <source>
        <dbReference type="PROSITE-ProRule" id="PRU00339"/>
    </source>
</evidence>
<keyword evidence="1" id="KW-0802">TPR repeat</keyword>
<dbReference type="EMBL" id="JADIMH010000036">
    <property type="protein sequence ID" value="MBO8467402.1"/>
    <property type="molecule type" value="Genomic_DNA"/>
</dbReference>
<name>A0A9D9NBB2_9BACT</name>
<proteinExistence type="predicted"/>
<dbReference type="Proteomes" id="UP000823660">
    <property type="component" value="Unassembled WGS sequence"/>
</dbReference>
<dbReference type="InterPro" id="IPR019734">
    <property type="entry name" value="TPR_rpt"/>
</dbReference>
<reference evidence="2" key="1">
    <citation type="submission" date="2020-10" db="EMBL/GenBank/DDBJ databases">
        <authorList>
            <person name="Gilroy R."/>
        </authorList>
    </citation>
    <scope>NUCLEOTIDE SEQUENCE</scope>
    <source>
        <strain evidence="2">B1-15692</strain>
    </source>
</reference>
<gene>
    <name evidence="2" type="ORF">IAB99_06530</name>
</gene>
<dbReference type="Pfam" id="PF13432">
    <property type="entry name" value="TPR_16"/>
    <property type="match status" value="1"/>
</dbReference>
<dbReference type="InterPro" id="IPR011990">
    <property type="entry name" value="TPR-like_helical_dom_sf"/>
</dbReference>
<accession>A0A9D9NBB2</accession>
<dbReference type="PANTHER" id="PTHR12558:SF13">
    <property type="entry name" value="CELL DIVISION CYCLE PROTEIN 27 HOMOLOG"/>
    <property type="match status" value="1"/>
</dbReference>
<feature type="repeat" description="TPR" evidence="1">
    <location>
        <begin position="420"/>
        <end position="453"/>
    </location>
</feature>
<comment type="caution">
    <text evidence="2">The sequence shown here is derived from an EMBL/GenBank/DDBJ whole genome shotgun (WGS) entry which is preliminary data.</text>
</comment>
<evidence type="ECO:0000313" key="3">
    <source>
        <dbReference type="Proteomes" id="UP000823660"/>
    </source>
</evidence>
<dbReference type="PROSITE" id="PS50005">
    <property type="entry name" value="TPR"/>
    <property type="match status" value="1"/>
</dbReference>
<dbReference type="AlphaFoldDB" id="A0A9D9NBB2"/>
<dbReference type="Gene3D" id="1.25.40.10">
    <property type="entry name" value="Tetratricopeptide repeat domain"/>
    <property type="match status" value="3"/>
</dbReference>
<evidence type="ECO:0000313" key="2">
    <source>
        <dbReference type="EMBL" id="MBO8467402.1"/>
    </source>
</evidence>
<sequence>MKESIRISILASLLMFLFLFSAPDRVSGQQKDKSYYENQVISAVEKYDSNDFEGASDILEEVIAGDPENDAAHYYMGLSAFCRKDFVSAERELKTAVQLDSMNFWYRYRLALVYSATDRKELTIAMYEKLLKDFPKKSDLYYNLIDMYLSDGQSEKALETLSQIEAVAGKNDATAMTRFQLLASQGKQKEAYESLEEYNREYSSPQVLSVLGDYQMSMYNDSTAIRLYDEALDIAPGYAPAVLGKAEALRVTRQYDRYFSIINRFLSDDTVPAVGKCDYLKAVMQQSDPMFLKTFMSRVDTMVTNAVSAHPKDSVMLLTAGIYYFGTDRESKALEYLKYNMDIYPESLSAAANYVEVLMYGGNWDALAEESENAFRKFPEETAFLEMSSMAYYNKGEYDKVLDNCRTILNVAAGDSLKTLTAYSTMGDMYHQLGENAKAYKAYDSALKINATYAPVLNNYAFYLSMEGRKLKKAAAMSKITVDQEPDNPTYLDTYAWILYLQGKPEEAKPLFKHAMLYGGKDSVVILDHYAEVLYALKEYDLAMVYWTQASMKNNNEIPGLDQRIKERKAAINKK</sequence>